<dbReference type="PANTHER" id="PTHR47691:SF3">
    <property type="entry name" value="HTH-TYPE TRANSCRIPTIONAL REGULATOR RV0890C-RELATED"/>
    <property type="match status" value="1"/>
</dbReference>
<name>A0ABM1EHF2_PRICU</name>
<feature type="compositionally biased region" description="Low complexity" evidence="1">
    <location>
        <begin position="918"/>
        <end position="945"/>
    </location>
</feature>
<accession>A0ABM1EHF2</accession>
<dbReference type="PANTHER" id="PTHR47691">
    <property type="entry name" value="REGULATOR-RELATED"/>
    <property type="match status" value="1"/>
</dbReference>
<dbReference type="GeneID" id="106812297"/>
<gene>
    <name evidence="3" type="primary">LOC106812297</name>
</gene>
<organism evidence="2 3">
    <name type="scientific">Priapulus caudatus</name>
    <name type="common">Priapulid worm</name>
    <dbReference type="NCBI Taxonomy" id="37621"/>
    <lineage>
        <taxon>Eukaryota</taxon>
        <taxon>Metazoa</taxon>
        <taxon>Ecdysozoa</taxon>
        <taxon>Scalidophora</taxon>
        <taxon>Priapulida</taxon>
        <taxon>Priapulimorpha</taxon>
        <taxon>Priapulimorphida</taxon>
        <taxon>Priapulidae</taxon>
        <taxon>Priapulus</taxon>
    </lineage>
</organism>
<dbReference type="SUPFAM" id="SSF52540">
    <property type="entry name" value="P-loop containing nucleoside triphosphate hydrolases"/>
    <property type="match status" value="1"/>
</dbReference>
<sequence length="979" mass="110082">MAQVEGFGQGQIHPWRSLITELMLDFEPHTLEKAVSYCKDKLPRCLYAKIKDSQNPNQTFFDILESVYGEDEMIPFLKNLMEKMHYHASQDFGLVPFKDRIAEYEAKLMQYRLQRKSILGKESDDTFVGRVKELALLRELLFKPGTHVAVICITGMLGIGKTALAVHACAWEDSVTTYRIDLRAKSSVNDAACAIALRLNRLVTAEFAPQQLLAELQLMTHPTVLYLDNVDELLKPGTISKPNTQRQDFKNILTEAAGIANPKVKLLLTSRYCLLDDEDRAAGRNTDVSSDVAGRLTEMKLTPLSHADSLKLLQRCTHIKSPALASAELDGLVQKCGHHPLSLKMTAGYMQAGFTPAEVASKLELLPGQPEQTKHLEEMFDNLPESSQRTLLQLSIFRSWFDIEAAAAVIGCHTLDMKFEIHQLKCCHLVEVDDWARLESYRGSEGIEGEARYCLHAVTRTFLSHLRRKPEVAALFTQAEQNFTQHFWHRLEKVGKLAQDNCLSALGLIENNRVHFDQCFGMMMREGTVPEMAGKKEFHKQYGACIALELFLETPRRLQLCQNISECAFKQGNKLTYSFYKAWEAEHVITQARYGKALQILEKPSGVLAEVEKQSSLTDGGKLVKALIHYVKGRALGSLNRYSDALVEVKSGLRACRALSRRSSFSARVTNQLGHVYFNLGEYSESLDCHLNAYEMLVGETGADLQLDAPTYLMNIGTGYHHMGTDAINVRPLEANEHFRRALEYYDRSLATEKKLHMDGYVKTALTVKNKAMVLSHMKRYDEALPMAMEAVAIRRRHLHGKHPDLSRSLIFVAQIYYDVGRRKAKSNDSLGSLAEFERAEAYYREAADIETTGRADHGLPTADFPALKREYLDVLKRLGKSTDLQKAQKIFLDFEAKRERRVRPRKRSQDKAGSPRSTESGSTSSSSSYTTSSEESSEAAAHTTPSEKPHDASISEDAEDPTKAGEYDENSSWNCAVA</sequence>
<dbReference type="RefSeq" id="XP_014671623.1">
    <property type="nucleotide sequence ID" value="XM_014816137.1"/>
</dbReference>
<dbReference type="SUPFAM" id="SSF48452">
    <property type="entry name" value="TPR-like"/>
    <property type="match status" value="2"/>
</dbReference>
<keyword evidence="2" id="KW-1185">Reference proteome</keyword>
<evidence type="ECO:0000313" key="2">
    <source>
        <dbReference type="Proteomes" id="UP000695022"/>
    </source>
</evidence>
<dbReference type="Gene3D" id="1.25.40.10">
    <property type="entry name" value="Tetratricopeptide repeat domain"/>
    <property type="match status" value="2"/>
</dbReference>
<dbReference type="InterPro" id="IPR019734">
    <property type="entry name" value="TPR_rpt"/>
</dbReference>
<dbReference type="InterPro" id="IPR027417">
    <property type="entry name" value="P-loop_NTPase"/>
</dbReference>
<feature type="region of interest" description="Disordered" evidence="1">
    <location>
        <begin position="902"/>
        <end position="979"/>
    </location>
</feature>
<evidence type="ECO:0000313" key="3">
    <source>
        <dbReference type="RefSeq" id="XP_014671623.1"/>
    </source>
</evidence>
<dbReference type="InterPro" id="IPR011990">
    <property type="entry name" value="TPR-like_helical_dom_sf"/>
</dbReference>
<proteinExistence type="predicted"/>
<dbReference type="Gene3D" id="3.40.50.300">
    <property type="entry name" value="P-loop containing nucleotide triphosphate hydrolases"/>
    <property type="match status" value="1"/>
</dbReference>
<dbReference type="SMART" id="SM00028">
    <property type="entry name" value="TPR"/>
    <property type="match status" value="3"/>
</dbReference>
<dbReference type="PRINTS" id="PR00364">
    <property type="entry name" value="DISEASERSIST"/>
</dbReference>
<reference evidence="3" key="1">
    <citation type="submission" date="2025-08" db="UniProtKB">
        <authorList>
            <consortium name="RefSeq"/>
        </authorList>
    </citation>
    <scope>IDENTIFICATION</scope>
</reference>
<protein>
    <submittedName>
        <fullName evidence="3">Uncharacterized protein LOC106812297</fullName>
    </submittedName>
</protein>
<dbReference type="Proteomes" id="UP000695022">
    <property type="component" value="Unplaced"/>
</dbReference>
<evidence type="ECO:0000256" key="1">
    <source>
        <dbReference type="SAM" id="MobiDB-lite"/>
    </source>
</evidence>
<dbReference type="Pfam" id="PF13424">
    <property type="entry name" value="TPR_12"/>
    <property type="match status" value="1"/>
</dbReference>